<evidence type="ECO:0000313" key="1">
    <source>
        <dbReference type="EMBL" id="KAH6937932.1"/>
    </source>
</evidence>
<reference evidence="1" key="1">
    <citation type="submission" date="2020-05" db="EMBL/GenBank/DDBJ databases">
        <title>Large-scale comparative analyses of tick genomes elucidate their genetic diversity and vector capacities.</title>
        <authorList>
            <person name="Jia N."/>
            <person name="Wang J."/>
            <person name="Shi W."/>
            <person name="Du L."/>
            <person name="Sun Y."/>
            <person name="Zhan W."/>
            <person name="Jiang J."/>
            <person name="Wang Q."/>
            <person name="Zhang B."/>
            <person name="Ji P."/>
            <person name="Sakyi L.B."/>
            <person name="Cui X."/>
            <person name="Yuan T."/>
            <person name="Jiang B."/>
            <person name="Yang W."/>
            <person name="Lam T.T.-Y."/>
            <person name="Chang Q."/>
            <person name="Ding S."/>
            <person name="Wang X."/>
            <person name="Zhu J."/>
            <person name="Ruan X."/>
            <person name="Zhao L."/>
            <person name="Wei J."/>
            <person name="Que T."/>
            <person name="Du C."/>
            <person name="Cheng J."/>
            <person name="Dai P."/>
            <person name="Han X."/>
            <person name="Huang E."/>
            <person name="Gao Y."/>
            <person name="Liu J."/>
            <person name="Shao H."/>
            <person name="Ye R."/>
            <person name="Li L."/>
            <person name="Wei W."/>
            <person name="Wang X."/>
            <person name="Wang C."/>
            <person name="Yang T."/>
            <person name="Huo Q."/>
            <person name="Li W."/>
            <person name="Guo W."/>
            <person name="Chen H."/>
            <person name="Zhou L."/>
            <person name="Ni X."/>
            <person name="Tian J."/>
            <person name="Zhou Y."/>
            <person name="Sheng Y."/>
            <person name="Liu T."/>
            <person name="Pan Y."/>
            <person name="Xia L."/>
            <person name="Li J."/>
            <person name="Zhao F."/>
            <person name="Cao W."/>
        </authorList>
    </citation>
    <scope>NUCLEOTIDE SEQUENCE</scope>
    <source>
        <strain evidence="1">Hyas-2018</strain>
    </source>
</reference>
<dbReference type="Proteomes" id="UP000821845">
    <property type="component" value="Chromosome 2"/>
</dbReference>
<organism evidence="1 2">
    <name type="scientific">Hyalomma asiaticum</name>
    <name type="common">Tick</name>
    <dbReference type="NCBI Taxonomy" id="266040"/>
    <lineage>
        <taxon>Eukaryota</taxon>
        <taxon>Metazoa</taxon>
        <taxon>Ecdysozoa</taxon>
        <taxon>Arthropoda</taxon>
        <taxon>Chelicerata</taxon>
        <taxon>Arachnida</taxon>
        <taxon>Acari</taxon>
        <taxon>Parasitiformes</taxon>
        <taxon>Ixodida</taxon>
        <taxon>Ixodoidea</taxon>
        <taxon>Ixodidae</taxon>
        <taxon>Hyalomminae</taxon>
        <taxon>Hyalomma</taxon>
    </lineage>
</organism>
<dbReference type="EMBL" id="CM023482">
    <property type="protein sequence ID" value="KAH6937932.1"/>
    <property type="molecule type" value="Genomic_DNA"/>
</dbReference>
<name>A0ACB7SV75_HYAAI</name>
<proteinExistence type="predicted"/>
<gene>
    <name evidence="1" type="ORF">HPB50_005444</name>
</gene>
<comment type="caution">
    <text evidence="1">The sequence shown here is derived from an EMBL/GenBank/DDBJ whole genome shotgun (WGS) entry which is preliminary data.</text>
</comment>
<protein>
    <submittedName>
        <fullName evidence="1">Uncharacterized protein</fullName>
    </submittedName>
</protein>
<accession>A0ACB7SV75</accession>
<sequence>MASTLESLTAVQHKRTEKTHRSRQCRQTTPLRPAPNLCLQGERRRNASPEAKTALPYCEGLSAHHTAPASCGKEKECVHEARPKQGDSLASLCNGADMVADYARRRFH</sequence>
<keyword evidence="2" id="KW-1185">Reference proteome</keyword>
<evidence type="ECO:0000313" key="2">
    <source>
        <dbReference type="Proteomes" id="UP000821845"/>
    </source>
</evidence>